<name>A0AAN9MI99_CANGL</name>
<dbReference type="GO" id="GO:0005524">
    <property type="term" value="F:ATP binding"/>
    <property type="evidence" value="ECO:0007669"/>
    <property type="project" value="UniProtKB-KW"/>
</dbReference>
<feature type="domain" description="ATPase AAA-type core" evidence="3">
    <location>
        <begin position="13"/>
        <end position="85"/>
    </location>
</feature>
<dbReference type="GO" id="GO:0016887">
    <property type="term" value="F:ATP hydrolysis activity"/>
    <property type="evidence" value="ECO:0007669"/>
    <property type="project" value="InterPro"/>
</dbReference>
<protein>
    <recommendedName>
        <fullName evidence="3">ATPase AAA-type core domain-containing protein</fullName>
    </recommendedName>
</protein>
<proteinExistence type="predicted"/>
<reference evidence="4 5" key="1">
    <citation type="submission" date="2024-01" db="EMBL/GenBank/DDBJ databases">
        <title>The genomes of 5 underutilized Papilionoideae crops provide insights into root nodulation and disease resistanc.</title>
        <authorList>
            <person name="Jiang F."/>
        </authorList>
    </citation>
    <scope>NUCLEOTIDE SEQUENCE [LARGE SCALE GENOMIC DNA]</scope>
    <source>
        <strain evidence="4">LVBAO_FW01</strain>
        <tissue evidence="4">Leaves</tissue>
    </source>
</reference>
<dbReference type="Gene3D" id="3.40.50.300">
    <property type="entry name" value="P-loop containing nucleotide triphosphate hydrolases"/>
    <property type="match status" value="1"/>
</dbReference>
<dbReference type="Proteomes" id="UP001367508">
    <property type="component" value="Unassembled WGS sequence"/>
</dbReference>
<dbReference type="InterPro" id="IPR003959">
    <property type="entry name" value="ATPase_AAA_core"/>
</dbReference>
<keyword evidence="5" id="KW-1185">Reference proteome</keyword>
<dbReference type="EMBL" id="JAYMYQ010000002">
    <property type="protein sequence ID" value="KAK7351878.1"/>
    <property type="molecule type" value="Genomic_DNA"/>
</dbReference>
<dbReference type="AlphaFoldDB" id="A0AAN9MI99"/>
<keyword evidence="1" id="KW-0547">Nucleotide-binding</keyword>
<organism evidence="4 5">
    <name type="scientific">Canavalia gladiata</name>
    <name type="common">Sword bean</name>
    <name type="synonym">Dolichos gladiatus</name>
    <dbReference type="NCBI Taxonomy" id="3824"/>
    <lineage>
        <taxon>Eukaryota</taxon>
        <taxon>Viridiplantae</taxon>
        <taxon>Streptophyta</taxon>
        <taxon>Embryophyta</taxon>
        <taxon>Tracheophyta</taxon>
        <taxon>Spermatophyta</taxon>
        <taxon>Magnoliopsida</taxon>
        <taxon>eudicotyledons</taxon>
        <taxon>Gunneridae</taxon>
        <taxon>Pentapetalae</taxon>
        <taxon>rosids</taxon>
        <taxon>fabids</taxon>
        <taxon>Fabales</taxon>
        <taxon>Fabaceae</taxon>
        <taxon>Papilionoideae</taxon>
        <taxon>50 kb inversion clade</taxon>
        <taxon>NPAAA clade</taxon>
        <taxon>indigoferoid/millettioid clade</taxon>
        <taxon>Phaseoleae</taxon>
        <taxon>Canavalia</taxon>
    </lineage>
</organism>
<dbReference type="InterPro" id="IPR027417">
    <property type="entry name" value="P-loop_NTPase"/>
</dbReference>
<dbReference type="Pfam" id="PF00004">
    <property type="entry name" value="AAA"/>
    <property type="match status" value="1"/>
</dbReference>
<comment type="caution">
    <text evidence="4">The sequence shown here is derived from an EMBL/GenBank/DDBJ whole genome shotgun (WGS) entry which is preliminary data.</text>
</comment>
<evidence type="ECO:0000259" key="3">
    <source>
        <dbReference type="Pfam" id="PF00004"/>
    </source>
</evidence>
<keyword evidence="2" id="KW-0067">ATP-binding</keyword>
<gene>
    <name evidence="4" type="ORF">VNO77_11625</name>
</gene>
<dbReference type="SUPFAM" id="SSF52540">
    <property type="entry name" value="P-loop containing nucleoside triphosphate hydrolases"/>
    <property type="match status" value="1"/>
</dbReference>
<dbReference type="InterPro" id="IPR050221">
    <property type="entry name" value="26S_Proteasome_ATPase"/>
</dbReference>
<evidence type="ECO:0000313" key="4">
    <source>
        <dbReference type="EMBL" id="KAK7351878.1"/>
    </source>
</evidence>
<sequence>MRVHTFRQRYVTHVVSSALSEKYLGEGARLIREMFGYGRDHQPCIIIVIEIDAIGGRHLSEETSADREIQRTLMKLLNHLDEFHQLGKAVGKLNEGKLESTHYNANFGKD</sequence>
<accession>A0AAN9MI99</accession>
<evidence type="ECO:0000256" key="1">
    <source>
        <dbReference type="ARBA" id="ARBA00022741"/>
    </source>
</evidence>
<dbReference type="PANTHER" id="PTHR23073">
    <property type="entry name" value="26S PROTEASOME REGULATORY SUBUNIT"/>
    <property type="match status" value="1"/>
</dbReference>
<evidence type="ECO:0000256" key="2">
    <source>
        <dbReference type="ARBA" id="ARBA00022840"/>
    </source>
</evidence>
<evidence type="ECO:0000313" key="5">
    <source>
        <dbReference type="Proteomes" id="UP001367508"/>
    </source>
</evidence>